<dbReference type="PANTHER" id="PTHR12176:SF59">
    <property type="entry name" value="METHYLTRANSFERASE DOMAIN-CONTAINING PROTEIN-RELATED"/>
    <property type="match status" value="1"/>
</dbReference>
<dbReference type="AlphaFoldDB" id="D8QZG5"/>
<dbReference type="SUPFAM" id="SSF53335">
    <property type="entry name" value="S-adenosyl-L-methionine-dependent methyltransferases"/>
    <property type="match status" value="1"/>
</dbReference>
<gene>
    <name evidence="4" type="ORF">SELMODRAFT_405709</name>
</gene>
<comment type="similarity">
    <text evidence="1">Belongs to the methyltransferase superfamily.</text>
</comment>
<keyword evidence="5" id="KW-1185">Reference proteome</keyword>
<protein>
    <recommendedName>
        <fullName evidence="6">PABS domain-containing protein</fullName>
    </recommendedName>
</protein>
<dbReference type="GO" id="GO:0032259">
    <property type="term" value="P:methylation"/>
    <property type="evidence" value="ECO:0007669"/>
    <property type="project" value="UniProtKB-KW"/>
</dbReference>
<proteinExistence type="inferred from homology"/>
<evidence type="ECO:0000313" key="4">
    <source>
        <dbReference type="EMBL" id="EFJ34400.1"/>
    </source>
</evidence>
<keyword evidence="3" id="KW-0808">Transferase</keyword>
<dbReference type="EMBL" id="GL377569">
    <property type="protein sequence ID" value="EFJ34400.1"/>
    <property type="molecule type" value="Genomic_DNA"/>
</dbReference>
<dbReference type="InterPro" id="IPR029063">
    <property type="entry name" value="SAM-dependent_MTases_sf"/>
</dbReference>
<sequence length="409" mass="44504">MLGRERLEWEVATRKIGVVVLDADPPAKPQCAAMLVPQGRELDWIFSSKSGQQQLLASSGVATLILLSRGGLGSEEEGPALDEWELDEEEDEDEELKKFLGPFLLQLVRNKAGLDEIQEVPFACYQDNVVWSRVLERAYSRKTGMMLVEDVRLEGGHLRRRLRFKSLPNLIQTEVPLLGGDLDLGLDRTDSPSACSIDHGVLVHAYLAPLVAGFSLISRCLESCSAAGDPAGVLCVGIGGGALPMFLSSRMDAAVAAMEVVAVDVDEVVVDVARRRFGLVPAENLRVHVEDGVETVRNIARSRLEDGGGAEKEKMAEHFFHAIVVDVSDGSSRSCPPEEFAEGEFLRDARSALDSGGMLAMNVMPLGEESHRGLLKRIGEVFDEVYQSEVSSGDNFAVFALKNPLRVSC</sequence>
<dbReference type="InParanoid" id="D8QZG5"/>
<organism evidence="5">
    <name type="scientific">Selaginella moellendorffii</name>
    <name type="common">Spikemoss</name>
    <dbReference type="NCBI Taxonomy" id="88036"/>
    <lineage>
        <taxon>Eukaryota</taxon>
        <taxon>Viridiplantae</taxon>
        <taxon>Streptophyta</taxon>
        <taxon>Embryophyta</taxon>
        <taxon>Tracheophyta</taxon>
        <taxon>Lycopodiopsida</taxon>
        <taxon>Selaginellales</taxon>
        <taxon>Selaginellaceae</taxon>
        <taxon>Selaginella</taxon>
    </lineage>
</organism>
<dbReference type="Proteomes" id="UP000001514">
    <property type="component" value="Unassembled WGS sequence"/>
</dbReference>
<evidence type="ECO:0000256" key="3">
    <source>
        <dbReference type="ARBA" id="ARBA00022679"/>
    </source>
</evidence>
<name>D8QZG5_SELML</name>
<dbReference type="InterPro" id="IPR051419">
    <property type="entry name" value="Lys/N-term_MeTrsfase_sf"/>
</dbReference>
<dbReference type="OMA" id="YEDNVIC"/>
<evidence type="ECO:0000256" key="2">
    <source>
        <dbReference type="ARBA" id="ARBA00022603"/>
    </source>
</evidence>
<dbReference type="Gene3D" id="3.40.50.150">
    <property type="entry name" value="Vaccinia Virus protein VP39"/>
    <property type="match status" value="1"/>
</dbReference>
<dbReference type="HOGENOM" id="CLU_010025_0_0_1"/>
<dbReference type="KEGG" id="smo:SELMODRAFT_405709"/>
<evidence type="ECO:0000256" key="1">
    <source>
        <dbReference type="ARBA" id="ARBA00008361"/>
    </source>
</evidence>
<dbReference type="eggNOG" id="KOG2352">
    <property type="taxonomic scope" value="Eukaryota"/>
</dbReference>
<evidence type="ECO:0000313" key="5">
    <source>
        <dbReference type="Proteomes" id="UP000001514"/>
    </source>
</evidence>
<dbReference type="PANTHER" id="PTHR12176">
    <property type="entry name" value="SAM-DEPENDENT METHYLTRANSFERASE SUPERFAMILY PROTEIN"/>
    <property type="match status" value="1"/>
</dbReference>
<keyword evidence="2" id="KW-0489">Methyltransferase</keyword>
<accession>D8QZG5</accession>
<evidence type="ECO:0008006" key="6">
    <source>
        <dbReference type="Google" id="ProtNLM"/>
    </source>
</evidence>
<dbReference type="Gramene" id="EFJ34400">
    <property type="protein sequence ID" value="EFJ34400"/>
    <property type="gene ID" value="SELMODRAFT_405709"/>
</dbReference>
<reference evidence="4 5" key="1">
    <citation type="journal article" date="2011" name="Science">
        <title>The Selaginella genome identifies genetic changes associated with the evolution of vascular plants.</title>
        <authorList>
            <person name="Banks J.A."/>
            <person name="Nishiyama T."/>
            <person name="Hasebe M."/>
            <person name="Bowman J.L."/>
            <person name="Gribskov M."/>
            <person name="dePamphilis C."/>
            <person name="Albert V.A."/>
            <person name="Aono N."/>
            <person name="Aoyama T."/>
            <person name="Ambrose B.A."/>
            <person name="Ashton N.W."/>
            <person name="Axtell M.J."/>
            <person name="Barker E."/>
            <person name="Barker M.S."/>
            <person name="Bennetzen J.L."/>
            <person name="Bonawitz N.D."/>
            <person name="Chapple C."/>
            <person name="Cheng C."/>
            <person name="Correa L.G."/>
            <person name="Dacre M."/>
            <person name="DeBarry J."/>
            <person name="Dreyer I."/>
            <person name="Elias M."/>
            <person name="Engstrom E.M."/>
            <person name="Estelle M."/>
            <person name="Feng L."/>
            <person name="Finet C."/>
            <person name="Floyd S.K."/>
            <person name="Frommer W.B."/>
            <person name="Fujita T."/>
            <person name="Gramzow L."/>
            <person name="Gutensohn M."/>
            <person name="Harholt J."/>
            <person name="Hattori M."/>
            <person name="Heyl A."/>
            <person name="Hirai T."/>
            <person name="Hiwatashi Y."/>
            <person name="Ishikawa M."/>
            <person name="Iwata M."/>
            <person name="Karol K.G."/>
            <person name="Koehler B."/>
            <person name="Kolukisaoglu U."/>
            <person name="Kubo M."/>
            <person name="Kurata T."/>
            <person name="Lalonde S."/>
            <person name="Li K."/>
            <person name="Li Y."/>
            <person name="Litt A."/>
            <person name="Lyons E."/>
            <person name="Manning G."/>
            <person name="Maruyama T."/>
            <person name="Michael T.P."/>
            <person name="Mikami K."/>
            <person name="Miyazaki S."/>
            <person name="Morinaga S."/>
            <person name="Murata T."/>
            <person name="Mueller-Roeber B."/>
            <person name="Nelson D.R."/>
            <person name="Obara M."/>
            <person name="Oguri Y."/>
            <person name="Olmstead R.G."/>
            <person name="Onodera N."/>
            <person name="Petersen B.L."/>
            <person name="Pils B."/>
            <person name="Prigge M."/>
            <person name="Rensing S.A."/>
            <person name="Riano-Pachon D.M."/>
            <person name="Roberts A.W."/>
            <person name="Sato Y."/>
            <person name="Scheller H.V."/>
            <person name="Schulz B."/>
            <person name="Schulz C."/>
            <person name="Shakirov E.V."/>
            <person name="Shibagaki N."/>
            <person name="Shinohara N."/>
            <person name="Shippen D.E."/>
            <person name="Soerensen I."/>
            <person name="Sotooka R."/>
            <person name="Sugimoto N."/>
            <person name="Sugita M."/>
            <person name="Sumikawa N."/>
            <person name="Tanurdzic M."/>
            <person name="Theissen G."/>
            <person name="Ulvskov P."/>
            <person name="Wakazuki S."/>
            <person name="Weng J.K."/>
            <person name="Willats W.W."/>
            <person name="Wipf D."/>
            <person name="Wolf P.G."/>
            <person name="Yang L."/>
            <person name="Zimmer A.D."/>
            <person name="Zhu Q."/>
            <person name="Mitros T."/>
            <person name="Hellsten U."/>
            <person name="Loque D."/>
            <person name="Otillar R."/>
            <person name="Salamov A."/>
            <person name="Schmutz J."/>
            <person name="Shapiro H."/>
            <person name="Lindquist E."/>
            <person name="Lucas S."/>
            <person name="Rokhsar D."/>
            <person name="Grigoriev I.V."/>
        </authorList>
    </citation>
    <scope>NUCLEOTIDE SEQUENCE [LARGE SCALE GENOMIC DNA]</scope>
</reference>
<dbReference type="GO" id="GO:0008168">
    <property type="term" value="F:methyltransferase activity"/>
    <property type="evidence" value="ECO:0007669"/>
    <property type="project" value="UniProtKB-KW"/>
</dbReference>